<gene>
    <name evidence="2" type="ORF">BXZ70DRAFT_949688</name>
</gene>
<name>A0A8K0UII1_9AGAR</name>
<protein>
    <submittedName>
        <fullName evidence="2">Uncharacterized protein</fullName>
    </submittedName>
</protein>
<feature type="compositionally biased region" description="Acidic residues" evidence="1">
    <location>
        <begin position="402"/>
        <end position="411"/>
    </location>
</feature>
<keyword evidence="3" id="KW-1185">Reference proteome</keyword>
<sequence length="574" mass="60652">MSVSSVEHSPAHSPLLGPSRPRRLSARRGSITAADPWGEHASVNLNPGRSSSSRLTIVRVPPQLDPDDGRKHRRHGSNASIGSSSSKGEPVGRLSFAFTSFAPSGSNSGRSSPPSPRIRPTTPGSPHRQTISLPLQPAKLSPEQLVDLARSSCNPRTATPAQSPGGITPAQEMAPVSFTPLPDSVYLPFIDRPGEVSTLLSQLPTSKLVALLAQTFPAHSAAAPSSSPPMSSSSSVSSMSISSTTAPSPDSDPKTWSFAQLAAWLRTVDRDVADDVTWIRKSRACILERSELIWERLKGALGVPPELNVDDDELPFHIQYQERLKKYRLDGLDFEGTSALDSAVFEPDSPNLPAIMTEVASATSADGQESSGDPADPDSVTVSPVLASTTPLPSGANALQEVAEEEEEEAEGDAKDKAQEADDLSRKIHGLRFSTSPSVPIIQSGAASPVVGFSGDGRRSSFSSGRSFYLDDPGDDGPYDPTRERGPGRPLFPSSFANLGTGPPLRPHRAQSLSYTSPTLPAGLQRTGSLTGPRSNAIPIAGSISARSGRQWANVHDWKTGSNEYAVSTSSAVE</sequence>
<feature type="compositionally biased region" description="Low complexity" evidence="1">
    <location>
        <begin position="77"/>
        <end position="88"/>
    </location>
</feature>
<dbReference type="EMBL" id="JAEVFJ010000029">
    <property type="protein sequence ID" value="KAH8093262.1"/>
    <property type="molecule type" value="Genomic_DNA"/>
</dbReference>
<organism evidence="2 3">
    <name type="scientific">Cristinia sonorae</name>
    <dbReference type="NCBI Taxonomy" id="1940300"/>
    <lineage>
        <taxon>Eukaryota</taxon>
        <taxon>Fungi</taxon>
        <taxon>Dikarya</taxon>
        <taxon>Basidiomycota</taxon>
        <taxon>Agaricomycotina</taxon>
        <taxon>Agaricomycetes</taxon>
        <taxon>Agaricomycetidae</taxon>
        <taxon>Agaricales</taxon>
        <taxon>Pleurotineae</taxon>
        <taxon>Stephanosporaceae</taxon>
        <taxon>Cristinia</taxon>
    </lineage>
</organism>
<evidence type="ECO:0000256" key="1">
    <source>
        <dbReference type="SAM" id="MobiDB-lite"/>
    </source>
</evidence>
<feature type="compositionally biased region" description="Polar residues" evidence="1">
    <location>
        <begin position="380"/>
        <end position="392"/>
    </location>
</feature>
<proteinExistence type="predicted"/>
<feature type="region of interest" description="Disordered" evidence="1">
    <location>
        <begin position="361"/>
        <end position="422"/>
    </location>
</feature>
<feature type="compositionally biased region" description="Polar residues" evidence="1">
    <location>
        <begin position="153"/>
        <end position="162"/>
    </location>
</feature>
<evidence type="ECO:0000313" key="2">
    <source>
        <dbReference type="EMBL" id="KAH8093262.1"/>
    </source>
</evidence>
<comment type="caution">
    <text evidence="2">The sequence shown here is derived from an EMBL/GenBank/DDBJ whole genome shotgun (WGS) entry which is preliminary data.</text>
</comment>
<feature type="compositionally biased region" description="Low complexity" evidence="1">
    <location>
        <begin position="220"/>
        <end position="249"/>
    </location>
</feature>
<reference evidence="2" key="1">
    <citation type="journal article" date="2021" name="New Phytol.">
        <title>Evolutionary innovations through gain and loss of genes in the ectomycorrhizal Boletales.</title>
        <authorList>
            <person name="Wu G."/>
            <person name="Miyauchi S."/>
            <person name="Morin E."/>
            <person name="Kuo A."/>
            <person name="Drula E."/>
            <person name="Varga T."/>
            <person name="Kohler A."/>
            <person name="Feng B."/>
            <person name="Cao Y."/>
            <person name="Lipzen A."/>
            <person name="Daum C."/>
            <person name="Hundley H."/>
            <person name="Pangilinan J."/>
            <person name="Johnson J."/>
            <person name="Barry K."/>
            <person name="LaButti K."/>
            <person name="Ng V."/>
            <person name="Ahrendt S."/>
            <person name="Min B."/>
            <person name="Choi I.G."/>
            <person name="Park H."/>
            <person name="Plett J.M."/>
            <person name="Magnuson J."/>
            <person name="Spatafora J.W."/>
            <person name="Nagy L.G."/>
            <person name="Henrissat B."/>
            <person name="Grigoriev I.V."/>
            <person name="Yang Z.L."/>
            <person name="Xu J."/>
            <person name="Martin F.M."/>
        </authorList>
    </citation>
    <scope>NUCLEOTIDE SEQUENCE</scope>
    <source>
        <strain evidence="2">KKN 215</strain>
    </source>
</reference>
<accession>A0A8K0UII1</accession>
<dbReference type="Proteomes" id="UP000813824">
    <property type="component" value="Unassembled WGS sequence"/>
</dbReference>
<feature type="compositionally biased region" description="Polar residues" evidence="1">
    <location>
        <begin position="43"/>
        <end position="55"/>
    </location>
</feature>
<feature type="compositionally biased region" description="Low complexity" evidence="1">
    <location>
        <begin position="103"/>
        <end position="126"/>
    </location>
</feature>
<feature type="region of interest" description="Disordered" evidence="1">
    <location>
        <begin position="153"/>
        <end position="175"/>
    </location>
</feature>
<feature type="region of interest" description="Disordered" evidence="1">
    <location>
        <begin position="1"/>
        <end position="139"/>
    </location>
</feature>
<dbReference type="AlphaFoldDB" id="A0A8K0UII1"/>
<dbReference type="OrthoDB" id="2591449at2759"/>
<feature type="compositionally biased region" description="Basic and acidic residues" evidence="1">
    <location>
        <begin position="412"/>
        <end position="422"/>
    </location>
</feature>
<feature type="region of interest" description="Disordered" evidence="1">
    <location>
        <begin position="220"/>
        <end position="253"/>
    </location>
</feature>
<feature type="compositionally biased region" description="Polar residues" evidence="1">
    <location>
        <begin position="361"/>
        <end position="371"/>
    </location>
</feature>
<feature type="region of interest" description="Disordered" evidence="1">
    <location>
        <begin position="436"/>
        <end position="542"/>
    </location>
</feature>
<evidence type="ECO:0000313" key="3">
    <source>
        <dbReference type="Proteomes" id="UP000813824"/>
    </source>
</evidence>